<dbReference type="InterPro" id="IPR001478">
    <property type="entry name" value="PDZ"/>
</dbReference>
<dbReference type="Gene3D" id="2.30.30.40">
    <property type="entry name" value="SH3 Domains"/>
    <property type="match status" value="1"/>
</dbReference>
<protein>
    <submittedName>
        <fullName evidence="6">MAGUK p55 subfamily member 4</fullName>
    </submittedName>
</protein>
<evidence type="ECO:0000313" key="6">
    <source>
        <dbReference type="EMBL" id="ROJ66267.1"/>
    </source>
</evidence>
<feature type="domain" description="L27" evidence="5">
    <location>
        <begin position="77"/>
        <end position="128"/>
    </location>
</feature>
<dbReference type="InterPro" id="IPR036028">
    <property type="entry name" value="SH3-like_dom_sf"/>
</dbReference>
<dbReference type="InterPro" id="IPR001452">
    <property type="entry name" value="SH3_domain"/>
</dbReference>
<evidence type="ECO:0000259" key="5">
    <source>
        <dbReference type="PROSITE" id="PS51022"/>
    </source>
</evidence>
<feature type="domain" description="PDZ" evidence="4">
    <location>
        <begin position="362"/>
        <end position="451"/>
    </location>
</feature>
<evidence type="ECO:0000256" key="1">
    <source>
        <dbReference type="ARBA" id="ARBA00022443"/>
    </source>
</evidence>
<dbReference type="InterPro" id="IPR004172">
    <property type="entry name" value="L27_dom"/>
</dbReference>
<evidence type="ECO:0000313" key="7">
    <source>
        <dbReference type="Proteomes" id="UP000281406"/>
    </source>
</evidence>
<evidence type="ECO:0000259" key="4">
    <source>
        <dbReference type="PROSITE" id="PS50106"/>
    </source>
</evidence>
<dbReference type="Pfam" id="PF00595">
    <property type="entry name" value="PDZ"/>
    <property type="match status" value="1"/>
</dbReference>
<comment type="caution">
    <text evidence="6">The sequence shown here is derived from an EMBL/GenBank/DDBJ whole genome shotgun (WGS) entry which is preliminary data.</text>
</comment>
<dbReference type="Proteomes" id="UP000281406">
    <property type="component" value="Unassembled WGS sequence"/>
</dbReference>
<feature type="domain" description="SH3" evidence="3">
    <location>
        <begin position="458"/>
        <end position="528"/>
    </location>
</feature>
<evidence type="ECO:0000256" key="2">
    <source>
        <dbReference type="PROSITE-ProRule" id="PRU00192"/>
    </source>
</evidence>
<feature type="domain" description="L27" evidence="5">
    <location>
        <begin position="15"/>
        <end position="70"/>
    </location>
</feature>
<dbReference type="AlphaFoldDB" id="A0A3N0XVB0"/>
<dbReference type="SMART" id="SM00326">
    <property type="entry name" value="SH3"/>
    <property type="match status" value="1"/>
</dbReference>
<dbReference type="OrthoDB" id="439127at2759"/>
<dbReference type="PROSITE" id="PS50106">
    <property type="entry name" value="PDZ"/>
    <property type="match status" value="1"/>
</dbReference>
<reference evidence="6 7" key="1">
    <citation type="submission" date="2018-10" db="EMBL/GenBank/DDBJ databases">
        <title>Genome assembly for a Yunnan-Guizhou Plateau 3E fish, Anabarilius grahami (Regan), and its evolutionary and genetic applications.</title>
        <authorList>
            <person name="Jiang W."/>
        </authorList>
    </citation>
    <scope>NUCLEOTIDE SEQUENCE [LARGE SCALE GENOMIC DNA]</scope>
    <source>
        <strain evidence="6">AG-KIZ</strain>
        <tissue evidence="6">Muscle</tissue>
    </source>
</reference>
<keyword evidence="7" id="KW-1185">Reference proteome</keyword>
<dbReference type="SUPFAM" id="SSF50156">
    <property type="entry name" value="PDZ domain-like"/>
    <property type="match status" value="1"/>
</dbReference>
<dbReference type="Gene3D" id="1.10.287.650">
    <property type="entry name" value="L27 domain"/>
    <property type="match status" value="1"/>
</dbReference>
<name>A0A3N0XVB0_ANAGA</name>
<dbReference type="InterPro" id="IPR036892">
    <property type="entry name" value="L27_dom_sf"/>
</dbReference>
<dbReference type="SUPFAM" id="SSF50044">
    <property type="entry name" value="SH3-domain"/>
    <property type="match status" value="1"/>
</dbReference>
<gene>
    <name evidence="6" type="ORF">DPX16_16530</name>
</gene>
<accession>A0A3N0XVB0</accession>
<organism evidence="6 7">
    <name type="scientific">Anabarilius grahami</name>
    <name type="common">Kanglang fish</name>
    <name type="synonym">Barilius grahami</name>
    <dbReference type="NCBI Taxonomy" id="495550"/>
    <lineage>
        <taxon>Eukaryota</taxon>
        <taxon>Metazoa</taxon>
        <taxon>Chordata</taxon>
        <taxon>Craniata</taxon>
        <taxon>Vertebrata</taxon>
        <taxon>Euteleostomi</taxon>
        <taxon>Actinopterygii</taxon>
        <taxon>Neopterygii</taxon>
        <taxon>Teleostei</taxon>
        <taxon>Ostariophysi</taxon>
        <taxon>Cypriniformes</taxon>
        <taxon>Xenocyprididae</taxon>
        <taxon>Xenocypridinae</taxon>
        <taxon>Xenocypridinae incertae sedis</taxon>
        <taxon>Anabarilius</taxon>
    </lineage>
</organism>
<dbReference type="SMART" id="SM00569">
    <property type="entry name" value="L27"/>
    <property type="match status" value="2"/>
</dbReference>
<dbReference type="EMBL" id="RJVU01059775">
    <property type="protein sequence ID" value="ROJ66267.1"/>
    <property type="molecule type" value="Genomic_DNA"/>
</dbReference>
<proteinExistence type="predicted"/>
<dbReference type="InterPro" id="IPR050716">
    <property type="entry name" value="MAGUK"/>
</dbReference>
<dbReference type="InterPro" id="IPR014775">
    <property type="entry name" value="L27_C"/>
</dbReference>
<dbReference type="SUPFAM" id="SSF101288">
    <property type="entry name" value="L27 domain"/>
    <property type="match status" value="1"/>
</dbReference>
<evidence type="ECO:0000259" key="3">
    <source>
        <dbReference type="PROSITE" id="PS50002"/>
    </source>
</evidence>
<dbReference type="PROSITE" id="PS50002">
    <property type="entry name" value="SH3"/>
    <property type="match status" value="1"/>
</dbReference>
<dbReference type="PROSITE" id="PS51022">
    <property type="entry name" value="L27"/>
    <property type="match status" value="2"/>
</dbReference>
<dbReference type="InterPro" id="IPR036034">
    <property type="entry name" value="PDZ_sf"/>
</dbReference>
<keyword evidence="1 2" id="KW-0728">SH3 domain</keyword>
<dbReference type="Pfam" id="PF02828">
    <property type="entry name" value="L27"/>
    <property type="match status" value="1"/>
</dbReference>
<dbReference type="SMART" id="SM00228">
    <property type="entry name" value="PDZ"/>
    <property type="match status" value="1"/>
</dbReference>
<dbReference type="Gene3D" id="2.30.42.10">
    <property type="match status" value="1"/>
</dbReference>
<dbReference type="PANTHER" id="PTHR23122">
    <property type="entry name" value="MEMBRANE-ASSOCIATED GUANYLATE KINASE MAGUK"/>
    <property type="match status" value="1"/>
</dbReference>
<sequence>MEEEPMTEPGHDDNDVGLAQILAEVVEEVRLSIDRDINGADLLYGLLSAPWLYSLLRVYECLVQHSQDAPRPCMPYSSRLSQEIMASVRGLAAPSSEAQELYILLKWPHMQALLSAHDSVAQRNYGPVLPPLPDTLPDNEEAMRIVCLVKNKQPLCVREGKPSYWNSLRRITVEKLALARRFGSGEQSLLGSADGLSSSTGLLSSIPPGKPHSLPRYQSTGSCNLCCQTAHLSGGGLNLSAPAVYDSVIMDGVETHTCTACTASSLVYPRSCCPSGCGLHSQTAPSSPLLQRHNSIDATRSSHPAPVFKKQHSLDELRSTIHAVASSMDSSTSDAQDLRQKMVATERMTDSMEENAQALSLLVEVVDKLQGLIITSKSPEGATIRKNEKTGNIFIARVIHGGLADRSGLLHPGDKLVEVNGQKVQGLQPEHVIQILVRSQGNILFKVIPNSPQPINSRATLYVRAMEDYSPLQDPAIPCPDAGMAFSKGDLLEIVDQRDIQWWQARKLNSASLCCGLIPSTNQFRSSVLNFAEVLSK</sequence>